<evidence type="ECO:0000313" key="2">
    <source>
        <dbReference type="Proteomes" id="UP000276133"/>
    </source>
</evidence>
<name>A0A3M7PCE6_BRAPC</name>
<feature type="non-terminal residue" evidence="1">
    <location>
        <position position="138"/>
    </location>
</feature>
<organism evidence="1 2">
    <name type="scientific">Brachionus plicatilis</name>
    <name type="common">Marine rotifer</name>
    <name type="synonym">Brachionus muelleri</name>
    <dbReference type="NCBI Taxonomy" id="10195"/>
    <lineage>
        <taxon>Eukaryota</taxon>
        <taxon>Metazoa</taxon>
        <taxon>Spiralia</taxon>
        <taxon>Gnathifera</taxon>
        <taxon>Rotifera</taxon>
        <taxon>Eurotatoria</taxon>
        <taxon>Monogononta</taxon>
        <taxon>Pseudotrocha</taxon>
        <taxon>Ploima</taxon>
        <taxon>Brachionidae</taxon>
        <taxon>Brachionus</taxon>
    </lineage>
</organism>
<accession>A0A3M7PCE6</accession>
<dbReference type="EMBL" id="REGN01012247">
    <property type="protein sequence ID" value="RMZ96377.1"/>
    <property type="molecule type" value="Genomic_DNA"/>
</dbReference>
<reference evidence="1 2" key="1">
    <citation type="journal article" date="2018" name="Sci. Rep.">
        <title>Genomic signatures of local adaptation to the degree of environmental predictability in rotifers.</title>
        <authorList>
            <person name="Franch-Gras L."/>
            <person name="Hahn C."/>
            <person name="Garcia-Roger E.M."/>
            <person name="Carmona M.J."/>
            <person name="Serra M."/>
            <person name="Gomez A."/>
        </authorList>
    </citation>
    <scope>NUCLEOTIDE SEQUENCE [LARGE SCALE GENOMIC DNA]</scope>
    <source>
        <strain evidence="1">HYR1</strain>
    </source>
</reference>
<dbReference type="Proteomes" id="UP000276133">
    <property type="component" value="Unassembled WGS sequence"/>
</dbReference>
<dbReference type="AlphaFoldDB" id="A0A3M7PCE6"/>
<sequence>MTDECDSSFVFKPRVKLEPDENDAVAPKIAPILHAPIVVQRVSKTVSCVPRVVSVARARTQSPKKIEKIALNLKAQQEKRHQERKSSRGVTECRRALYISLSGQVACPQDDSLLNLDWLSTFDLTSTGLAPLSPPLSP</sequence>
<proteinExistence type="predicted"/>
<comment type="caution">
    <text evidence="1">The sequence shown here is derived from an EMBL/GenBank/DDBJ whole genome shotgun (WGS) entry which is preliminary data.</text>
</comment>
<keyword evidence="2" id="KW-1185">Reference proteome</keyword>
<evidence type="ECO:0000313" key="1">
    <source>
        <dbReference type="EMBL" id="RMZ96377.1"/>
    </source>
</evidence>
<gene>
    <name evidence="1" type="ORF">BpHYR1_026725</name>
</gene>
<protein>
    <submittedName>
        <fullName evidence="1">Uncharacterized protein</fullName>
    </submittedName>
</protein>